<dbReference type="RefSeq" id="XP_031943523.1">
    <property type="nucleotide sequence ID" value="XM_032086750.1"/>
</dbReference>
<dbReference type="OrthoDB" id="2157530at2759"/>
<dbReference type="Pfam" id="PF26639">
    <property type="entry name" value="Het-6_barrel"/>
    <property type="match status" value="1"/>
</dbReference>
<proteinExistence type="predicted"/>
<reference evidence="2 3" key="1">
    <citation type="submission" date="2019-04" db="EMBL/GenBank/DDBJ databases">
        <authorList>
            <consortium name="DOE Joint Genome Institute"/>
            <person name="Mondo S."/>
            <person name="Kjaerbolling I."/>
            <person name="Vesth T."/>
            <person name="Frisvad J.C."/>
            <person name="Nybo J.L."/>
            <person name="Theobald S."/>
            <person name="Kildgaard S."/>
            <person name="Isbrandt T."/>
            <person name="Kuo A."/>
            <person name="Sato A."/>
            <person name="Lyhne E.K."/>
            <person name="Kogle M.E."/>
            <person name="Wiebenga A."/>
            <person name="Kun R.S."/>
            <person name="Lubbers R.J."/>
            <person name="Makela M.R."/>
            <person name="Barry K."/>
            <person name="Chovatia M."/>
            <person name="Clum A."/>
            <person name="Daum C."/>
            <person name="Haridas S."/>
            <person name="He G."/>
            <person name="LaButti K."/>
            <person name="Lipzen A."/>
            <person name="Riley R."/>
            <person name="Salamov A."/>
            <person name="Simmons B.A."/>
            <person name="Magnuson J.K."/>
            <person name="Henrissat B."/>
            <person name="Mortensen U.H."/>
            <person name="Larsen T.O."/>
            <person name="Devries R.P."/>
            <person name="Grigoriev I.V."/>
            <person name="Machida M."/>
            <person name="Baker S.E."/>
            <person name="Andersen M.R."/>
            <person name="Cantor M.N."/>
            <person name="Hua S.X."/>
        </authorList>
    </citation>
    <scope>NUCLEOTIDE SEQUENCE [LARGE SCALE GENOMIC DNA]</scope>
    <source>
        <strain evidence="2 3">CBS 119388</strain>
    </source>
</reference>
<dbReference type="GeneID" id="43671441"/>
<feature type="domain" description="Heterokaryon incompatibility" evidence="1">
    <location>
        <begin position="714"/>
        <end position="858"/>
    </location>
</feature>
<dbReference type="PANTHER" id="PTHR24148">
    <property type="entry name" value="ANKYRIN REPEAT DOMAIN-CONTAINING PROTEIN 39 HOMOLOG-RELATED"/>
    <property type="match status" value="1"/>
</dbReference>
<evidence type="ECO:0000313" key="3">
    <source>
        <dbReference type="Proteomes" id="UP000325579"/>
    </source>
</evidence>
<protein>
    <submittedName>
        <fullName evidence="2">Heterokaryon incompatibility protein-domain-containing protein</fullName>
    </submittedName>
</protein>
<dbReference type="PANTHER" id="PTHR24148:SF64">
    <property type="entry name" value="HETEROKARYON INCOMPATIBILITY DOMAIN-CONTAINING PROTEIN"/>
    <property type="match status" value="1"/>
</dbReference>
<dbReference type="Pfam" id="PF06985">
    <property type="entry name" value="HET"/>
    <property type="match status" value="1"/>
</dbReference>
<gene>
    <name evidence="2" type="ORF">BDV37DRAFT_281116</name>
</gene>
<accession>A0A5N7DIN7</accession>
<dbReference type="InterPro" id="IPR052895">
    <property type="entry name" value="HetReg/Transcr_Mod"/>
</dbReference>
<evidence type="ECO:0000259" key="1">
    <source>
        <dbReference type="Pfam" id="PF06985"/>
    </source>
</evidence>
<name>A0A5N7DIN7_9EURO</name>
<evidence type="ECO:0000313" key="2">
    <source>
        <dbReference type="EMBL" id="KAE8406204.1"/>
    </source>
</evidence>
<dbReference type="AlphaFoldDB" id="A0A5N7DIN7"/>
<dbReference type="EMBL" id="ML736755">
    <property type="protein sequence ID" value="KAE8406204.1"/>
    <property type="molecule type" value="Genomic_DNA"/>
</dbReference>
<keyword evidence="3" id="KW-1185">Reference proteome</keyword>
<organism evidence="2 3">
    <name type="scientific">Aspergillus pseudonomiae</name>
    <dbReference type="NCBI Taxonomy" id="1506151"/>
    <lineage>
        <taxon>Eukaryota</taxon>
        <taxon>Fungi</taxon>
        <taxon>Dikarya</taxon>
        <taxon>Ascomycota</taxon>
        <taxon>Pezizomycotina</taxon>
        <taxon>Eurotiomycetes</taxon>
        <taxon>Eurotiomycetidae</taxon>
        <taxon>Eurotiales</taxon>
        <taxon>Aspergillaceae</taxon>
        <taxon>Aspergillus</taxon>
        <taxon>Aspergillus subgen. Circumdati</taxon>
    </lineage>
</organism>
<dbReference type="Proteomes" id="UP000325579">
    <property type="component" value="Unassembled WGS sequence"/>
</dbReference>
<dbReference type="InterPro" id="IPR010730">
    <property type="entry name" value="HET"/>
</dbReference>
<sequence length="1223" mass="139351">MGDDALAALISEAKQISQADSLQRISAIFQCIDHLLSLEDSKCGYEAVGALRTFPIFPTRRGEARPTLQTCERHDGWFIADQPRLLETFHGHLTMLAFGAEDLARMSRLFRALLIEDRLLSKAAICRPRQGLASVVKDDYKSLLLSKAECISCLARNHLSQPSEISKLLRDIEVRSVDEVTVEWTVLHPSGYIIDTHEDIKLALIVREENSVRLYIRHSDADAQNLPFELCEQLSQLCGIPFEHRSLLWAALLLNDIQLLHDALGRGGIFRAMSCFSTYMYADQLSRRNDSSSREDEITQVTQSNAIRDDISLISKSSEDSEIPTAMNCNLPSMSRSEEQVTGSNKKVSFIEQWQQISVFPEADGHRTQVSFAQCEWVHPSETGHTQLDDRDNMSIAQLTDLYYQHRVPRFTPQPDIIFCSTVEELPEVDFEGITQGQKTLPARLQILDPGGQTVFIARNSNNPTDHEPAFLGEVFVSEFLRHVLGSAYDPDIHWTSPLRTRLGHAPFTVQDNFPMSGFYIDAQTGQAMTDFLKANSVKRAAEWAYLPPDYRIDVQTTVDGTSASFSWSALDLDMARRWRVRDSSEQQDRIYILIRVSNIYNNPSVHMFMDPWDMISEQELLIRTQSNLLANIHDGSRRGIKLTDFQSKKPQERDGTVSRKSRPFVSAIPHLYIQSPLDEAAKEIRLLYLLPGRGDEDLTGELIHSAIAGRPEYDAISYTWGSAIQPFKLHTPEGYIPITTSLYLALMRMRKCQEPRMLWVDAICINQNDNVEKASQISMMPDIFRWATCVYAWIGEDEDGSLEVLKTINEIAKQSLELTMPPRSGDDLIPPIVRTFWNNLCKLLERKWFRRIWVVQEIVLARDVIVWCGDQCVPWGHFCDIVSRLFQHAEQYSSDLLISRGSRAGSVLRLDKLRKDCWVSGEFEAKYQLLSLFEHFQLNEATQRRDKLFALLNLASDNCEELRPDYTAPLEDIIWRYACTFVKNGHMMELLYRSGRSSDHTFPSWVPDWTSAPYPRTLSKWKCKRKPHRFTAASKFHVSGELGPGKLLCLRGYLVDRVSRVGTRPSYTSSFPAYRQEISAMVDEFLPNLTPQQTTAIKQRLPIGDFDMDSEEAHVLSERIDYLNDIWAAESQAYNAIASRFADIFSPAVACGTDMQKVGIVPANTHEGDRIALFHGSRVPFIIRETDPLDGHYRVIGECYIDGLMHGEYMDLSGPWRDIKLV</sequence>